<keyword evidence="1" id="KW-1133">Transmembrane helix</keyword>
<dbReference type="Proteomes" id="UP000807371">
    <property type="component" value="Unassembled WGS sequence"/>
</dbReference>
<gene>
    <name evidence="2" type="ORF">IHE55_03230</name>
</gene>
<dbReference type="EMBL" id="JACYXC010000001">
    <property type="protein sequence ID" value="MBH5333867.1"/>
    <property type="molecule type" value="Genomic_DNA"/>
</dbReference>
<keyword evidence="1" id="KW-0472">Membrane</keyword>
<keyword evidence="3" id="KW-1185">Reference proteome</keyword>
<feature type="transmembrane region" description="Helical" evidence="1">
    <location>
        <begin position="17"/>
        <end position="36"/>
    </location>
</feature>
<evidence type="ECO:0000313" key="2">
    <source>
        <dbReference type="EMBL" id="MBH5333867.1"/>
    </source>
</evidence>
<organism evidence="2 3">
    <name type="scientific">Streptomyces pactum</name>
    <dbReference type="NCBI Taxonomy" id="68249"/>
    <lineage>
        <taxon>Bacteria</taxon>
        <taxon>Bacillati</taxon>
        <taxon>Actinomycetota</taxon>
        <taxon>Actinomycetes</taxon>
        <taxon>Kitasatosporales</taxon>
        <taxon>Streptomycetaceae</taxon>
        <taxon>Streptomyces</taxon>
    </lineage>
</organism>
<name>A0ABS0NFB4_9ACTN</name>
<keyword evidence="1" id="KW-0812">Transmembrane</keyword>
<evidence type="ECO:0000256" key="1">
    <source>
        <dbReference type="SAM" id="Phobius"/>
    </source>
</evidence>
<sequence length="99" mass="10436">MTPLAQALAGPGGPGPWILLVPLVWALVVAGAVLVLRRTAWRGRPPWHGPRDGAGHGPSPATVLGRRFAAGQIDEDEYRRRLAVLDERSGTGSHEGGDS</sequence>
<protein>
    <submittedName>
        <fullName evidence="2">SHOCT domain-containing protein</fullName>
    </submittedName>
</protein>
<proteinExistence type="predicted"/>
<comment type="caution">
    <text evidence="2">The sequence shown here is derived from an EMBL/GenBank/DDBJ whole genome shotgun (WGS) entry which is preliminary data.</text>
</comment>
<accession>A0ABS0NFB4</accession>
<dbReference type="RefSeq" id="WP_197987630.1">
    <property type="nucleotide sequence ID" value="NZ_JACYXC010000001.1"/>
</dbReference>
<reference evidence="2 3" key="1">
    <citation type="submission" date="2020-09" db="EMBL/GenBank/DDBJ databases">
        <title>Biosynthesis of the nuclear factor of activated T cells inhibitor NFAT-133 and its congeners in Streptomyces pactum.</title>
        <authorList>
            <person name="Zhou W."/>
            <person name="Posri P."/>
            <person name="Abugrain M.E."/>
            <person name="Weisberg A.J."/>
            <person name="Chang J.H."/>
            <person name="Mahmud T."/>
        </authorList>
    </citation>
    <scope>NUCLEOTIDE SEQUENCE [LARGE SCALE GENOMIC DNA]</scope>
    <source>
        <strain evidence="2 3">ATCC 27456</strain>
    </source>
</reference>
<evidence type="ECO:0000313" key="3">
    <source>
        <dbReference type="Proteomes" id="UP000807371"/>
    </source>
</evidence>